<dbReference type="EMBL" id="JBJUIK010000006">
    <property type="protein sequence ID" value="KAL3524984.1"/>
    <property type="molecule type" value="Genomic_DNA"/>
</dbReference>
<comment type="caution">
    <text evidence="1">The sequence shown here is derived from an EMBL/GenBank/DDBJ whole genome shotgun (WGS) entry which is preliminary data.</text>
</comment>
<organism evidence="1 2">
    <name type="scientific">Cinchona calisaya</name>
    <dbReference type="NCBI Taxonomy" id="153742"/>
    <lineage>
        <taxon>Eukaryota</taxon>
        <taxon>Viridiplantae</taxon>
        <taxon>Streptophyta</taxon>
        <taxon>Embryophyta</taxon>
        <taxon>Tracheophyta</taxon>
        <taxon>Spermatophyta</taxon>
        <taxon>Magnoliopsida</taxon>
        <taxon>eudicotyledons</taxon>
        <taxon>Gunneridae</taxon>
        <taxon>Pentapetalae</taxon>
        <taxon>asterids</taxon>
        <taxon>lamiids</taxon>
        <taxon>Gentianales</taxon>
        <taxon>Rubiaceae</taxon>
        <taxon>Cinchonoideae</taxon>
        <taxon>Cinchoneae</taxon>
        <taxon>Cinchona</taxon>
    </lineage>
</organism>
<reference evidence="1 2" key="1">
    <citation type="submission" date="2024-11" db="EMBL/GenBank/DDBJ databases">
        <title>A near-complete genome assembly of Cinchona calisaya.</title>
        <authorList>
            <person name="Lian D.C."/>
            <person name="Zhao X.W."/>
            <person name="Wei L."/>
        </authorList>
    </citation>
    <scope>NUCLEOTIDE SEQUENCE [LARGE SCALE GENOMIC DNA]</scope>
    <source>
        <tissue evidence="1">Nenye</tissue>
    </source>
</reference>
<protein>
    <submittedName>
        <fullName evidence="1">Uncharacterized protein</fullName>
    </submittedName>
</protein>
<keyword evidence="2" id="KW-1185">Reference proteome</keyword>
<dbReference type="Proteomes" id="UP001630127">
    <property type="component" value="Unassembled WGS sequence"/>
</dbReference>
<dbReference type="AlphaFoldDB" id="A0ABD2ZZS4"/>
<proteinExistence type="predicted"/>
<sequence length="134" mass="15545">MLDNICECNGQIIDRSLIWLFIAKLGYEEELHIAYRILAAVVKHNLIRLDTKKHVFDMAAIGMIYGEVEIFLGHDFHYRFMESEVQSSTSGLRVNGHMKLTFRDCNAVTDVVYDDSKGEEFYYSNHQFRGDDEA</sequence>
<accession>A0ABD2ZZS4</accession>
<evidence type="ECO:0000313" key="2">
    <source>
        <dbReference type="Proteomes" id="UP001630127"/>
    </source>
</evidence>
<gene>
    <name evidence="1" type="ORF">ACH5RR_013356</name>
</gene>
<evidence type="ECO:0000313" key="1">
    <source>
        <dbReference type="EMBL" id="KAL3524984.1"/>
    </source>
</evidence>
<name>A0ABD2ZZS4_9GENT</name>